<sequence length="55" mass="6257">MRYLEQRDGRLILCGLVMLTPANALQLRDELDQFLTEHGPRAVTPAQWMKGGDCQ</sequence>
<dbReference type="KEGG" id="gom:D7316_02250"/>
<protein>
    <submittedName>
        <fullName evidence="1">Uncharacterized protein</fullName>
    </submittedName>
</protein>
<evidence type="ECO:0000313" key="1">
    <source>
        <dbReference type="EMBL" id="AZG45650.1"/>
    </source>
</evidence>
<proteinExistence type="predicted"/>
<organism evidence="1 2">
    <name type="scientific">Gordonia insulae</name>
    <dbReference type="NCBI Taxonomy" id="2420509"/>
    <lineage>
        <taxon>Bacteria</taxon>
        <taxon>Bacillati</taxon>
        <taxon>Actinomycetota</taxon>
        <taxon>Actinomycetes</taxon>
        <taxon>Mycobacteriales</taxon>
        <taxon>Gordoniaceae</taxon>
        <taxon>Gordonia</taxon>
    </lineage>
</organism>
<dbReference type="AlphaFoldDB" id="A0A3G8JNA0"/>
<dbReference type="EMBL" id="CP033972">
    <property type="protein sequence ID" value="AZG45650.1"/>
    <property type="molecule type" value="Genomic_DNA"/>
</dbReference>
<dbReference type="Proteomes" id="UP000271469">
    <property type="component" value="Chromosome"/>
</dbReference>
<keyword evidence="2" id="KW-1185">Reference proteome</keyword>
<accession>A0A3G8JNA0</accession>
<evidence type="ECO:0000313" key="2">
    <source>
        <dbReference type="Proteomes" id="UP000271469"/>
    </source>
</evidence>
<reference evidence="1 2" key="1">
    <citation type="submission" date="2018-11" db="EMBL/GenBank/DDBJ databases">
        <title>Gordonia insulae sp. nov., isolated from an island soil.</title>
        <authorList>
            <person name="Kim Y.S."/>
            <person name="Kim S.B."/>
        </authorList>
    </citation>
    <scope>NUCLEOTIDE SEQUENCE [LARGE SCALE GENOMIC DNA]</scope>
    <source>
        <strain evidence="1 2">MMS17-SY073</strain>
    </source>
</reference>
<gene>
    <name evidence="1" type="ORF">D7316_02250</name>
</gene>
<name>A0A3G8JNA0_9ACTN</name>